<feature type="region of interest" description="Disordered" evidence="1">
    <location>
        <begin position="142"/>
        <end position="168"/>
    </location>
</feature>
<gene>
    <name evidence="2" type="ORF">H340_01174</name>
</gene>
<organism evidence="2 3">
    <name type="scientific">Streptomyces mobaraensis (strain ATCC 29032 / DSM 40847 / JCM 4168 / NBRC 13819 / NCIMB 11159 / IPCR 16-22)</name>
    <dbReference type="NCBI Taxonomy" id="1223523"/>
    <lineage>
        <taxon>Bacteria</taxon>
        <taxon>Bacillati</taxon>
        <taxon>Actinomycetota</taxon>
        <taxon>Actinomycetes</taxon>
        <taxon>Kitasatosporales</taxon>
        <taxon>Streptomycetaceae</taxon>
        <taxon>Streptomyces</taxon>
    </lineage>
</organism>
<feature type="region of interest" description="Disordered" evidence="1">
    <location>
        <begin position="1"/>
        <end position="35"/>
    </location>
</feature>
<dbReference type="Pfam" id="PF25690">
    <property type="entry name" value="Phage_gp49"/>
    <property type="match status" value="1"/>
</dbReference>
<name>M3BRW4_STRM1</name>
<dbReference type="AlphaFoldDB" id="M3BRW4"/>
<evidence type="ECO:0000313" key="2">
    <source>
        <dbReference type="EMBL" id="EMF02415.1"/>
    </source>
</evidence>
<dbReference type="EMBL" id="AORZ01000002">
    <property type="protein sequence ID" value="EMF02415.1"/>
    <property type="molecule type" value="Genomic_DNA"/>
</dbReference>
<dbReference type="PATRIC" id="fig|1223523.3.peg.243"/>
<proteinExistence type="predicted"/>
<sequence length="168" mass="17927">MTFDPFANHPASQAKTPTEGGPVNSAPSTAAFSPTTDNKVTLTFKAGTGYEAPWIVVHGANIDDAYEQIEGSGEKLASLMDKVARAANYFQTNYQPPAKPQGKPSFQGGKVQQQAQPSGDGYTCEHGARNYKNGGSWEAQFCGAPQGVPKSEQCPPLWKQKDGSFKAK</sequence>
<protein>
    <submittedName>
        <fullName evidence="2">Uncharacterized protein</fullName>
    </submittedName>
</protein>
<evidence type="ECO:0000313" key="3">
    <source>
        <dbReference type="Proteomes" id="UP000011740"/>
    </source>
</evidence>
<feature type="compositionally biased region" description="Basic and acidic residues" evidence="1">
    <location>
        <begin position="159"/>
        <end position="168"/>
    </location>
</feature>
<feature type="compositionally biased region" description="Polar residues" evidence="1">
    <location>
        <begin position="25"/>
        <end position="35"/>
    </location>
</feature>
<dbReference type="InterPro" id="IPR057999">
    <property type="entry name" value="Gp49"/>
</dbReference>
<comment type="caution">
    <text evidence="2">The sequence shown here is derived from an EMBL/GenBank/DDBJ whole genome shotgun (WGS) entry which is preliminary data.</text>
</comment>
<reference evidence="2 3" key="1">
    <citation type="journal article" date="2013" name="Genome Announc.">
        <title>Whole-Genome Shotgun Assembly and Analysis of the Genome of Streptomyces mobaraensis DSM 40847, a Strain for Industrial Production of Microbial Transglutaminase.</title>
        <authorList>
            <person name="Yang H."/>
            <person name="He T."/>
            <person name="Wu W."/>
            <person name="Zhu W."/>
            <person name="Lu B."/>
            <person name="Sun W."/>
        </authorList>
    </citation>
    <scope>NUCLEOTIDE SEQUENCE [LARGE SCALE GENOMIC DNA]</scope>
    <source>
        <strain evidence="2 3">DSM 40847</strain>
    </source>
</reference>
<dbReference type="Proteomes" id="UP000011740">
    <property type="component" value="Unassembled WGS sequence"/>
</dbReference>
<dbReference type="eggNOG" id="ENOG5031Q3M">
    <property type="taxonomic scope" value="Bacteria"/>
</dbReference>
<feature type="region of interest" description="Disordered" evidence="1">
    <location>
        <begin position="92"/>
        <end position="129"/>
    </location>
</feature>
<accession>M3BRW4</accession>
<dbReference type="RefSeq" id="WP_004938035.1">
    <property type="nucleotide sequence ID" value="NZ_AORZ01000002.1"/>
</dbReference>
<dbReference type="STRING" id="1223523.H340_01174"/>
<evidence type="ECO:0000256" key="1">
    <source>
        <dbReference type="SAM" id="MobiDB-lite"/>
    </source>
</evidence>